<evidence type="ECO:0000313" key="1">
    <source>
        <dbReference type="EMBL" id="GAG23400.1"/>
    </source>
</evidence>
<proteinExistence type="predicted"/>
<name>X0VYJ2_9ZZZZ</name>
<gene>
    <name evidence="1" type="ORF">S01H1_51472</name>
</gene>
<dbReference type="EMBL" id="BARS01033213">
    <property type="protein sequence ID" value="GAG23400.1"/>
    <property type="molecule type" value="Genomic_DNA"/>
</dbReference>
<organism evidence="1">
    <name type="scientific">marine sediment metagenome</name>
    <dbReference type="NCBI Taxonomy" id="412755"/>
    <lineage>
        <taxon>unclassified sequences</taxon>
        <taxon>metagenomes</taxon>
        <taxon>ecological metagenomes</taxon>
    </lineage>
</organism>
<accession>X0VYJ2</accession>
<comment type="caution">
    <text evidence="1">The sequence shown here is derived from an EMBL/GenBank/DDBJ whole genome shotgun (WGS) entry which is preliminary data.</text>
</comment>
<reference evidence="1" key="1">
    <citation type="journal article" date="2014" name="Front. Microbiol.">
        <title>High frequency of phylogenetically diverse reductive dehalogenase-homologous genes in deep subseafloor sedimentary metagenomes.</title>
        <authorList>
            <person name="Kawai M."/>
            <person name="Futagami T."/>
            <person name="Toyoda A."/>
            <person name="Takaki Y."/>
            <person name="Nishi S."/>
            <person name="Hori S."/>
            <person name="Arai W."/>
            <person name="Tsubouchi T."/>
            <person name="Morono Y."/>
            <person name="Uchiyama I."/>
            <person name="Ito T."/>
            <person name="Fujiyama A."/>
            <person name="Inagaki F."/>
            <person name="Takami H."/>
        </authorList>
    </citation>
    <scope>NUCLEOTIDE SEQUENCE</scope>
    <source>
        <strain evidence="1">Expedition CK06-06</strain>
    </source>
</reference>
<sequence length="70" mass="8294">MTDEIAVANSSGFQKGDVLVIDGTPGTYIIKDMTSTTLTIKRPPWWQRLWGCAQRGFWWLRRMFWKLWPF</sequence>
<dbReference type="AlphaFoldDB" id="X0VYJ2"/>
<protein>
    <submittedName>
        <fullName evidence="1">Uncharacterized protein</fullName>
    </submittedName>
</protein>